<protein>
    <recommendedName>
        <fullName evidence="4">MG2 domain-containing protein</fullName>
    </recommendedName>
</protein>
<keyword evidence="1" id="KW-0732">Signal</keyword>
<evidence type="ECO:0008006" key="4">
    <source>
        <dbReference type="Google" id="ProtNLM"/>
    </source>
</evidence>
<dbReference type="Gene3D" id="2.60.40.1930">
    <property type="match status" value="1"/>
</dbReference>
<reference evidence="2 3" key="1">
    <citation type="submission" date="2018-03" db="EMBL/GenBank/DDBJ databases">
        <title>Genomic Encyclopedia of Archaeal and Bacterial Type Strains, Phase II (KMG-II): from individual species to whole genera.</title>
        <authorList>
            <person name="Goeker M."/>
        </authorList>
    </citation>
    <scope>NUCLEOTIDE SEQUENCE [LARGE SCALE GENOMIC DNA]</scope>
    <source>
        <strain evidence="2 3">DSM 29057</strain>
    </source>
</reference>
<feature type="chain" id="PRO_5015105880" description="MG2 domain-containing protein" evidence="1">
    <location>
        <begin position="22"/>
        <end position="800"/>
    </location>
</feature>
<proteinExistence type="predicted"/>
<accession>A0A2P8GFI2</accession>
<evidence type="ECO:0000256" key="1">
    <source>
        <dbReference type="SAM" id="SignalP"/>
    </source>
</evidence>
<name>A0A2P8GFI2_9BACT</name>
<dbReference type="EMBL" id="PYAS01000002">
    <property type="protein sequence ID" value="PSL32732.1"/>
    <property type="molecule type" value="Genomic_DNA"/>
</dbReference>
<evidence type="ECO:0000313" key="2">
    <source>
        <dbReference type="EMBL" id="PSL32732.1"/>
    </source>
</evidence>
<dbReference type="Proteomes" id="UP000241964">
    <property type="component" value="Unassembled WGS sequence"/>
</dbReference>
<keyword evidence="3" id="KW-1185">Reference proteome</keyword>
<dbReference type="OrthoDB" id="679547at2"/>
<feature type="signal peptide" evidence="1">
    <location>
        <begin position="1"/>
        <end position="21"/>
    </location>
</feature>
<sequence>MKLRTFICGLLALAFYHTSFAQDDAMLASIRQRFGLYTERAVQEKLFVHIDRPFYLVGETMWFKAYNLNGATHRFLDLSKVAYLEVLDSENNAVFQTKFAMVDGRGNGSALVPSTLVSGKYKLRCYTNWMKNFSAESYFETSVAILNPFVRFDPDRASKEETHYDVQFFPEGGHLVSGIESKVAFRAVGVDGKGIKFKGAILNEQNETVREFEPELNGIGYFKLKPEENAVYKATITDGKGKRFEYQFPKVEPQGYVMEVRDSTSALVKVTVTGKLASEDPATIYLLAHTRQANAVFGKKGLGKGPAVFVLEKAKLGEGISQITIFNEKLKPVCERLYFKRPEKQLTIDAQLGKSFIGREKVAMNISAAAGQALPAWSNLSVAVYLDDSIQYQPQHDMHSYLWLTADLKGDIENPGYYFQNVSQDTDRQLDNLMLTHGWRRLKWDKVFGGQLVSFEHLPEYDGHFIHARVLNRADGKPAVNKDAYLASLDVPARLYVDRSDNEGRVKFEVRQFTGPKEITLQTDLAYDSTYRVEVATQFSKQFSTTSVPSFFFDKTLESQLLTRSVNMQTGNAFLPRVYTEKKAVLTDSLPFFGVPDEKYFLDDFTRFPTMEEVLREYVKGILVRRRQKEFHLRMIDKLLPNTYYTTDPLMLLDGIPVFDADKIIEMDPLKVKKIELISSRYFLGPMTFTGIVSFSTYRGDLGGFELDPKVLVMPYEGVQAQREFYAPKYDSNNANSRIADFRNLLHWAPNVTTGKDGKATVEFYTSDQTGRYKVVIQGITPDGTAGSKTVSFDVKKRSL</sequence>
<dbReference type="AlphaFoldDB" id="A0A2P8GFI2"/>
<organism evidence="2 3">
    <name type="scientific">Dyadobacter jiangsuensis</name>
    <dbReference type="NCBI Taxonomy" id="1591085"/>
    <lineage>
        <taxon>Bacteria</taxon>
        <taxon>Pseudomonadati</taxon>
        <taxon>Bacteroidota</taxon>
        <taxon>Cytophagia</taxon>
        <taxon>Cytophagales</taxon>
        <taxon>Spirosomataceae</taxon>
        <taxon>Dyadobacter</taxon>
    </lineage>
</organism>
<dbReference type="RefSeq" id="WP_106594329.1">
    <property type="nucleotide sequence ID" value="NZ_PYAS01000002.1"/>
</dbReference>
<comment type="caution">
    <text evidence="2">The sequence shown here is derived from an EMBL/GenBank/DDBJ whole genome shotgun (WGS) entry which is preliminary data.</text>
</comment>
<gene>
    <name evidence="2" type="ORF">CLV60_102451</name>
</gene>
<evidence type="ECO:0000313" key="3">
    <source>
        <dbReference type="Proteomes" id="UP000241964"/>
    </source>
</evidence>